<gene>
    <name evidence="1" type="ORF">DJ70_07060</name>
</gene>
<sequence length="236" mass="27258">MQEMDLIGVSGERFVTGDATPVMFSSIDILDELYWVVRTFSDRHRTFQERLDEKVDAHRVQSGDAMRAYQALAIAYPYFEGLLVEFIDRVDLRAGSYEGEAPLRFREHESKMVQGHPKTTLNTLEVSRDVITEYEREFLVDTFYDEDDELGINRNVLAHSIFEATRGFQTIQWEEIGRRLLVSIAFLDEKVACSYSETFDAADIEVFERWLNERVEAGFDSVVNDRATSHTDRGSD</sequence>
<organism evidence="1 2">
    <name type="scientific">Halorubrum halodurans</name>
    <dbReference type="NCBI Taxonomy" id="1383851"/>
    <lineage>
        <taxon>Archaea</taxon>
        <taxon>Methanobacteriati</taxon>
        <taxon>Methanobacteriota</taxon>
        <taxon>Stenosarchaea group</taxon>
        <taxon>Halobacteria</taxon>
        <taxon>Halobacteriales</taxon>
        <taxon>Haloferacaceae</taxon>
        <taxon>Halorubrum</taxon>
    </lineage>
</organism>
<accession>A0A256IKY0</accession>
<evidence type="ECO:0000313" key="1">
    <source>
        <dbReference type="EMBL" id="OYR56966.1"/>
    </source>
</evidence>
<proteinExistence type="predicted"/>
<dbReference type="AlphaFoldDB" id="A0A256IKY0"/>
<reference evidence="1 2" key="1">
    <citation type="journal article" date="2014" name="Front. Microbiol.">
        <title>Population and genomic analysis of the genus Halorubrum.</title>
        <authorList>
            <person name="Fullmer M.S."/>
            <person name="Soucy S.M."/>
            <person name="Swithers K.S."/>
            <person name="Makkay A.M."/>
            <person name="Wheeler R."/>
            <person name="Ventosa A."/>
            <person name="Gogarten J.P."/>
            <person name="Papke R.T."/>
        </authorList>
    </citation>
    <scope>NUCLEOTIDE SEQUENCE [LARGE SCALE GENOMIC DNA]</scope>
    <source>
        <strain evidence="1 2">Cb34</strain>
    </source>
</reference>
<dbReference type="RefSeq" id="WP_094531443.1">
    <property type="nucleotide sequence ID" value="NZ_NHPJ01000072.1"/>
</dbReference>
<dbReference type="Proteomes" id="UP000216308">
    <property type="component" value="Unassembled WGS sequence"/>
</dbReference>
<comment type="caution">
    <text evidence="1">The sequence shown here is derived from an EMBL/GenBank/DDBJ whole genome shotgun (WGS) entry which is preliminary data.</text>
</comment>
<protein>
    <submittedName>
        <fullName evidence="1">Uncharacterized protein</fullName>
    </submittedName>
</protein>
<name>A0A256IKY0_9EURY</name>
<keyword evidence="2" id="KW-1185">Reference proteome</keyword>
<evidence type="ECO:0000313" key="2">
    <source>
        <dbReference type="Proteomes" id="UP000216308"/>
    </source>
</evidence>
<dbReference type="EMBL" id="NHPJ01000072">
    <property type="protein sequence ID" value="OYR56966.1"/>
    <property type="molecule type" value="Genomic_DNA"/>
</dbReference>